<dbReference type="EMBL" id="QROE01000001">
    <property type="protein sequence ID" value="RHK98271.1"/>
    <property type="molecule type" value="Genomic_DNA"/>
</dbReference>
<dbReference type="Proteomes" id="UP000284267">
    <property type="component" value="Unassembled WGS sequence"/>
</dbReference>
<sequence>MATVSENYIKLKKKWYSRYHEFVYVDTENHLADDIFVTNKIPVKFKGDYKHDDKKYIIVYCKVKSKYLDEFTNSLGQLKNKMIHNGFKDYEVFCKNLSEKIYQDCLN</sequence>
<dbReference type="RefSeq" id="WP_118197366.1">
    <property type="nucleotide sequence ID" value="NZ_CABJDZ010000001.1"/>
</dbReference>
<evidence type="ECO:0000313" key="1">
    <source>
        <dbReference type="EMBL" id="RHG20044.1"/>
    </source>
</evidence>
<accession>A0A415HVJ2</accession>
<name>A0A415HVJ2_9FIRM</name>
<comment type="caution">
    <text evidence="2">The sequence shown here is derived from an EMBL/GenBank/DDBJ whole genome shotgun (WGS) entry which is preliminary data.</text>
</comment>
<gene>
    <name evidence="2" type="ORF">DW040_02900</name>
    <name evidence="1" type="ORF">DW272_02235</name>
</gene>
<evidence type="ECO:0000313" key="4">
    <source>
        <dbReference type="Proteomes" id="UP000284267"/>
    </source>
</evidence>
<dbReference type="AlphaFoldDB" id="A0A415HVJ2"/>
<organism evidence="2 4">
    <name type="scientific">Blautia obeum</name>
    <dbReference type="NCBI Taxonomy" id="40520"/>
    <lineage>
        <taxon>Bacteria</taxon>
        <taxon>Bacillati</taxon>
        <taxon>Bacillota</taxon>
        <taxon>Clostridia</taxon>
        <taxon>Lachnospirales</taxon>
        <taxon>Lachnospiraceae</taxon>
        <taxon>Blautia</taxon>
    </lineage>
</organism>
<reference evidence="3 4" key="1">
    <citation type="submission" date="2018-08" db="EMBL/GenBank/DDBJ databases">
        <title>A genome reference for cultivated species of the human gut microbiota.</title>
        <authorList>
            <person name="Zou Y."/>
            <person name="Xue W."/>
            <person name="Luo G."/>
        </authorList>
    </citation>
    <scope>NUCLEOTIDE SEQUENCE [LARGE SCALE GENOMIC DNA]</scope>
    <source>
        <strain evidence="2 4">AF39-4</strain>
        <strain evidence="1 3">AM22-9LB</strain>
    </source>
</reference>
<dbReference type="EMBL" id="QRHZ01000001">
    <property type="protein sequence ID" value="RHG20044.1"/>
    <property type="molecule type" value="Genomic_DNA"/>
</dbReference>
<dbReference type="Proteomes" id="UP000284220">
    <property type="component" value="Unassembled WGS sequence"/>
</dbReference>
<protein>
    <submittedName>
        <fullName evidence="2">Uncharacterized protein</fullName>
    </submittedName>
</protein>
<evidence type="ECO:0000313" key="2">
    <source>
        <dbReference type="EMBL" id="RHK98271.1"/>
    </source>
</evidence>
<evidence type="ECO:0000313" key="3">
    <source>
        <dbReference type="Proteomes" id="UP000284220"/>
    </source>
</evidence>
<proteinExistence type="predicted"/>